<dbReference type="EMBL" id="LAJX01000004">
    <property type="protein sequence ID" value="KJV08065.1"/>
    <property type="molecule type" value="Genomic_DNA"/>
</dbReference>
<reference evidence="1 2" key="2">
    <citation type="journal article" date="2016" name="Microb. Ecol.">
        <title>Genome Characteristics of a Novel Type I Methanotroph (Sn10-6) Isolated from a Flooded Indian Rice Field.</title>
        <authorList>
            <person name="Rahalkar M.C."/>
            <person name="Pandit P.S."/>
            <person name="Dhakephalkar P.K."/>
            <person name="Pore S."/>
            <person name="Arora P."/>
            <person name="Kapse N."/>
        </authorList>
    </citation>
    <scope>NUCLEOTIDE SEQUENCE [LARGE SCALE GENOMIC DNA]</scope>
    <source>
        <strain evidence="1 2">Sn10-6</strain>
    </source>
</reference>
<evidence type="ECO:0000313" key="2">
    <source>
        <dbReference type="Proteomes" id="UP000033684"/>
    </source>
</evidence>
<evidence type="ECO:0000313" key="1">
    <source>
        <dbReference type="EMBL" id="KJV08065.1"/>
    </source>
</evidence>
<dbReference type="RefSeq" id="WP_045777704.1">
    <property type="nucleotide sequence ID" value="NZ_LAJX01000004.1"/>
</dbReference>
<comment type="caution">
    <text evidence="1">The sequence shown here is derived from an EMBL/GenBank/DDBJ whole genome shotgun (WGS) entry which is preliminary data.</text>
</comment>
<gene>
    <name evidence="1" type="ORF">VZ94_00455</name>
</gene>
<reference evidence="2" key="1">
    <citation type="submission" date="2015-03" db="EMBL/GenBank/DDBJ databases">
        <title>Draft genome sequence of a novel methanotroph (Sn10-6) isolated from flooded ricefield rhizosphere in India.</title>
        <authorList>
            <person name="Pandit P.S."/>
            <person name="Pore S.D."/>
            <person name="Arora P."/>
            <person name="Kapse N.G."/>
            <person name="Dhakephalkar P.K."/>
            <person name="Rahalkar M.C."/>
        </authorList>
    </citation>
    <scope>NUCLEOTIDE SEQUENCE [LARGE SCALE GENOMIC DNA]</scope>
    <source>
        <strain evidence="2">Sn10-6</strain>
    </source>
</reference>
<sequence length="166" mass="18811">MTVSEQQYLKKRHSEIKALGDKVISSDGSMVIEGFEGMYLLTKQFPWPTVTPVGEIEVPTIMGTSRWQSGQAKLNHQGAVTLQEVVAGSVDDMLLQLLQNGGTFDAKVYEGIPQAHLRYKPIYDCFFTMENPDRDFENRTQVLTFSGTLFFHYFGEVEQGNSDNYR</sequence>
<organism evidence="1 2">
    <name type="scientific">Methylocucumis oryzae</name>
    <dbReference type="NCBI Taxonomy" id="1632867"/>
    <lineage>
        <taxon>Bacteria</taxon>
        <taxon>Pseudomonadati</taxon>
        <taxon>Pseudomonadota</taxon>
        <taxon>Gammaproteobacteria</taxon>
        <taxon>Methylococcales</taxon>
        <taxon>Methylococcaceae</taxon>
        <taxon>Methylocucumis</taxon>
    </lineage>
</organism>
<proteinExistence type="predicted"/>
<protein>
    <submittedName>
        <fullName evidence="1">Uncharacterized protein</fullName>
    </submittedName>
</protein>
<name>A0A0F3IMW6_9GAMM</name>
<keyword evidence="2" id="KW-1185">Reference proteome</keyword>
<dbReference type="OrthoDB" id="8546635at2"/>
<accession>A0A0F3IMW6</accession>
<dbReference type="Proteomes" id="UP000033684">
    <property type="component" value="Unassembled WGS sequence"/>
</dbReference>
<dbReference type="AlphaFoldDB" id="A0A0F3IMW6"/>